<evidence type="ECO:0000313" key="3">
    <source>
        <dbReference type="EMBL" id="TQE96935.1"/>
    </source>
</evidence>
<sequence length="141" mass="15393">MALRLQTLIRQSHWKQLLLGSYATLLGLVFPFICWGSWAEPGHPHSGPHFVFASPPGLHDHGHPHEIDDPADGDPARPAGQARPSTLLLQLLPFLVAAASVLPAPYARQRCRHWQPLAGPQFVPAVPLPPPRMGDIAVPVR</sequence>
<feature type="transmembrane region" description="Helical" evidence="2">
    <location>
        <begin position="17"/>
        <end position="38"/>
    </location>
</feature>
<accession>A0A540VJI7</accession>
<dbReference type="RefSeq" id="WP_141608920.1">
    <property type="nucleotide sequence ID" value="NZ_VIGC02000005.1"/>
</dbReference>
<dbReference type="InParanoid" id="A0A540VJI7"/>
<name>A0A540VJI7_9CHLR</name>
<keyword evidence="2" id="KW-0812">Transmembrane</keyword>
<dbReference type="Proteomes" id="UP000317371">
    <property type="component" value="Unassembled WGS sequence"/>
</dbReference>
<organism evidence="3 4">
    <name type="scientific">Litorilinea aerophila</name>
    <dbReference type="NCBI Taxonomy" id="1204385"/>
    <lineage>
        <taxon>Bacteria</taxon>
        <taxon>Bacillati</taxon>
        <taxon>Chloroflexota</taxon>
        <taxon>Caldilineae</taxon>
        <taxon>Caldilineales</taxon>
        <taxon>Caldilineaceae</taxon>
        <taxon>Litorilinea</taxon>
    </lineage>
</organism>
<evidence type="ECO:0000256" key="1">
    <source>
        <dbReference type="SAM" id="MobiDB-lite"/>
    </source>
</evidence>
<keyword evidence="2" id="KW-0472">Membrane</keyword>
<keyword evidence="2" id="KW-1133">Transmembrane helix</keyword>
<keyword evidence="4" id="KW-1185">Reference proteome</keyword>
<gene>
    <name evidence="3" type="ORF">FKZ61_04660</name>
</gene>
<evidence type="ECO:0000256" key="2">
    <source>
        <dbReference type="SAM" id="Phobius"/>
    </source>
</evidence>
<evidence type="ECO:0000313" key="4">
    <source>
        <dbReference type="Proteomes" id="UP000317371"/>
    </source>
</evidence>
<proteinExistence type="predicted"/>
<feature type="region of interest" description="Disordered" evidence="1">
    <location>
        <begin position="61"/>
        <end position="80"/>
    </location>
</feature>
<protein>
    <submittedName>
        <fullName evidence="3">Uncharacterized protein</fullName>
    </submittedName>
</protein>
<dbReference type="AlphaFoldDB" id="A0A540VJI7"/>
<dbReference type="EMBL" id="VIGC01000005">
    <property type="protein sequence ID" value="TQE96935.1"/>
    <property type="molecule type" value="Genomic_DNA"/>
</dbReference>
<comment type="caution">
    <text evidence="3">The sequence shown here is derived from an EMBL/GenBank/DDBJ whole genome shotgun (WGS) entry which is preliminary data.</text>
</comment>
<feature type="transmembrane region" description="Helical" evidence="2">
    <location>
        <begin position="87"/>
        <end position="107"/>
    </location>
</feature>
<reference evidence="3 4" key="1">
    <citation type="submission" date="2019-06" db="EMBL/GenBank/DDBJ databases">
        <title>Genome sequence of Litorilinea aerophila BAA-2444.</title>
        <authorList>
            <person name="Maclea K.S."/>
            <person name="Maurais E.G."/>
            <person name="Iannazzi L.C."/>
        </authorList>
    </citation>
    <scope>NUCLEOTIDE SEQUENCE [LARGE SCALE GENOMIC DNA]</scope>
    <source>
        <strain evidence="3 4">ATCC BAA-2444</strain>
    </source>
</reference>